<feature type="compositionally biased region" description="Polar residues" evidence="2">
    <location>
        <begin position="1469"/>
        <end position="1480"/>
    </location>
</feature>
<keyword evidence="4" id="KW-1185">Reference proteome</keyword>
<dbReference type="PANTHER" id="PTHR47357:SF1">
    <property type="entry name" value="SPINDLE POLE BODY COMPONENT 110"/>
    <property type="match status" value="1"/>
</dbReference>
<dbReference type="KEGG" id="bvo:Pan97_16560"/>
<gene>
    <name evidence="3" type="ORF">Pan97_16560</name>
</gene>
<keyword evidence="1" id="KW-0175">Coiled coil</keyword>
<evidence type="ECO:0000256" key="1">
    <source>
        <dbReference type="SAM" id="Coils"/>
    </source>
</evidence>
<dbReference type="Proteomes" id="UP000318626">
    <property type="component" value="Chromosome"/>
</dbReference>
<protein>
    <submittedName>
        <fullName evidence="3">Uncharacterized protein</fullName>
    </submittedName>
</protein>
<accession>A0A518C613</accession>
<sequence length="1504" mass="170839">MPKLRRIRLVSVGHDSARFEDVTLDLTDHQECPTNSILWLRNGGGKTSLLSLLFASIRPSKIDFLGKRAEGKIRRIEDYVGPRDQSVVVCEWELDDDGGRLFDDDRPRYLSGFFYQRKSGGDGETTRDIDPAYFATKVSDTEVQLTLDGLPLQVEVCGSNGQPRRRRTLAGFRRRWRQLQHDYPDHDVFIHDRQKEFAKELADRGIDPQVFFYQIRMNEREGGVSERFSFSESEDFVDFLLEMTFDPQQAQQVKEQLSTFRHELLERNEQLKPERELCLALIEQLRKMSQVRNQRVDTAKDVARSKARLDLLQQWVKTQITNNLAEVEEHRSKEAEIRAETREAEEESSAALRRAAVLNEIARSRILATLESEYAAQETKMRAAERLKNIWQAAVPLSRLQNFTKEANHCREQLARLKKELEPDHQQLVTMCTEYANAIDFRREQVSRERETLLQNAKRHKLRAEQLQKEGSESGERAARSETLAAQLSEKIEEAERELKRLRDESVLHDGETVDSASGRITESVKNTRNEVDAKKATIEDFDSDRRQQEVYKQKREHDRVRFDKAHALLKADFTRGLEAKAKLEADDAFLRLLQASSVNVDISATKAISKADDELPRVHQAILDLEVASVEDKRNIFGLDDTGFLPASRDVQSLLDRLKQTGITCYSGWQYLAVNFPVSSIRERIAEFPHIASGIVVADKDFERVAEISNANAADSGLPCLTAPVAVAPVSTLKDEGLANWRVFGPQSDAYFNPQSADNERKRLSEIVDARNDEIAESKRWYDDLNKLAGRLRDFRQHYPRGWFNEIEQKLNAQQSQIDDCTTDIARATESVETLTIQIQDNEERLQTALDEVAAYERQLSRCDQYQSQYGLKLGHWREDLDLQKNQTREHRERSQTKLDQSKLARDQAEAVQEEAHVKSLAISKLEEQLLDANYVDSERRAAVAGDIEQLKTDFEQLRAGYEGRLNEQGLLALAERADKAAAAENKELERVLGKFAEISKTDVSEELAKRPAGVSVDEQKENAERAYDDSTRQLGPMKRKVDTACEKQKAAQDELVELEKTGPLPSLSPEGTDDEILVNSERLRKESVEQSRWLEALREELVAIGSTLQNLEHRNESLGKDLTNIRTIADAQATVLERLTAILPDGEPDAQPVLLIKADEDVARMSGEIASTLQEGREKCEHLDRQREDIAKRIHRASSESRFEQIRDSVSVRFKSRHASALEQNADSDIVQIEERIFHIEENLKTAEKQMQIVVDVILGAANEGLDLLGRVSRMSRLPDSLPQAGKRFMEITTKASDNPAERRAKIRDLVDELLEQGEVGEGISLIQKAVRRIGSPIRVRVLHPDLHQSRPRFDIHDLGLFSGGEKLTVAILLYCTLIRLRQQEGYGKSSSSVLVLDNPIGTASRITFLDMQREVAQAMNVQLVYATAVKDLDAVGCLENIIRLRNSRIDRRTGKRMVEVDANGDGETSTQTITTARVSFDSPPSSLPKHEVETGDESLED</sequence>
<evidence type="ECO:0000313" key="4">
    <source>
        <dbReference type="Proteomes" id="UP000318626"/>
    </source>
</evidence>
<feature type="region of interest" description="Disordered" evidence="2">
    <location>
        <begin position="1465"/>
        <end position="1504"/>
    </location>
</feature>
<dbReference type="RefSeq" id="WP_144971587.1">
    <property type="nucleotide sequence ID" value="NZ_CP036289.1"/>
</dbReference>
<evidence type="ECO:0000256" key="2">
    <source>
        <dbReference type="SAM" id="MobiDB-lite"/>
    </source>
</evidence>
<proteinExistence type="predicted"/>
<dbReference type="EMBL" id="CP036289">
    <property type="protein sequence ID" value="QDU74644.1"/>
    <property type="molecule type" value="Genomic_DNA"/>
</dbReference>
<feature type="compositionally biased region" description="Basic and acidic residues" evidence="2">
    <location>
        <begin position="463"/>
        <end position="480"/>
    </location>
</feature>
<evidence type="ECO:0000313" key="3">
    <source>
        <dbReference type="EMBL" id="QDU74644.1"/>
    </source>
</evidence>
<dbReference type="GO" id="GO:0005200">
    <property type="term" value="F:structural constituent of cytoskeleton"/>
    <property type="evidence" value="ECO:0007669"/>
    <property type="project" value="TreeGrafter"/>
</dbReference>
<dbReference type="PANTHER" id="PTHR47357">
    <property type="entry name" value="COP1-INTERACTIVE PROTEIN 1"/>
    <property type="match status" value="1"/>
</dbReference>
<feature type="compositionally biased region" description="Basic and acidic residues" evidence="2">
    <location>
        <begin position="1019"/>
        <end position="1030"/>
    </location>
</feature>
<feature type="region of interest" description="Disordered" evidence="2">
    <location>
        <begin position="457"/>
        <end position="483"/>
    </location>
</feature>
<feature type="coiled-coil region" evidence="1">
    <location>
        <begin position="805"/>
        <end position="860"/>
    </location>
</feature>
<dbReference type="OrthoDB" id="9815057at2"/>
<reference evidence="4" key="1">
    <citation type="submission" date="2019-02" db="EMBL/GenBank/DDBJ databases">
        <title>Deep-cultivation of Planctomycetes and their phenomic and genomic characterization uncovers novel biology.</title>
        <authorList>
            <person name="Wiegand S."/>
            <person name="Jogler M."/>
            <person name="Boedeker C."/>
            <person name="Pinto D."/>
            <person name="Vollmers J."/>
            <person name="Rivas-Marin E."/>
            <person name="Kohn T."/>
            <person name="Peeters S.H."/>
            <person name="Heuer A."/>
            <person name="Rast P."/>
            <person name="Oberbeckmann S."/>
            <person name="Bunk B."/>
            <person name="Jeske O."/>
            <person name="Meyerdierks A."/>
            <person name="Storesund J.E."/>
            <person name="Kallscheuer N."/>
            <person name="Luecker S."/>
            <person name="Lage O.M."/>
            <person name="Pohl T."/>
            <person name="Merkel B.J."/>
            <person name="Hornburger P."/>
            <person name="Mueller R.-W."/>
            <person name="Bruemmer F."/>
            <person name="Labrenz M."/>
            <person name="Spormann A.M."/>
            <person name="Op den Camp H."/>
            <person name="Overmann J."/>
            <person name="Amann R."/>
            <person name="Jetten M.S.M."/>
            <person name="Mascher T."/>
            <person name="Medema M.H."/>
            <person name="Devos D.P."/>
            <person name="Kaster A.-K."/>
            <person name="Ovreas L."/>
            <person name="Rohde M."/>
            <person name="Galperin M.Y."/>
            <person name="Jogler C."/>
        </authorList>
    </citation>
    <scope>NUCLEOTIDE SEQUENCE [LARGE SCALE GENOMIC DNA]</scope>
    <source>
        <strain evidence="4">Pan97</strain>
    </source>
</reference>
<dbReference type="GO" id="GO:0005856">
    <property type="term" value="C:cytoskeleton"/>
    <property type="evidence" value="ECO:0007669"/>
    <property type="project" value="TreeGrafter"/>
</dbReference>
<name>A0A518C613_9BACT</name>
<feature type="region of interest" description="Disordered" evidence="2">
    <location>
        <begin position="1011"/>
        <end position="1030"/>
    </location>
</feature>
<organism evidence="3 4">
    <name type="scientific">Bremerella volcania</name>
    <dbReference type="NCBI Taxonomy" id="2527984"/>
    <lineage>
        <taxon>Bacteria</taxon>
        <taxon>Pseudomonadati</taxon>
        <taxon>Planctomycetota</taxon>
        <taxon>Planctomycetia</taxon>
        <taxon>Pirellulales</taxon>
        <taxon>Pirellulaceae</taxon>
        <taxon>Bremerella</taxon>
    </lineage>
</organism>